<keyword evidence="2" id="KW-1185">Reference proteome</keyword>
<name>A0ABW2YF06_9GAMM</name>
<organism evidence="1 2">
    <name type="scientific">Lysobacter brunescens</name>
    <dbReference type="NCBI Taxonomy" id="262323"/>
    <lineage>
        <taxon>Bacteria</taxon>
        <taxon>Pseudomonadati</taxon>
        <taxon>Pseudomonadota</taxon>
        <taxon>Gammaproteobacteria</taxon>
        <taxon>Lysobacterales</taxon>
        <taxon>Lysobacteraceae</taxon>
        <taxon>Lysobacter</taxon>
    </lineage>
</organism>
<evidence type="ECO:0000313" key="1">
    <source>
        <dbReference type="EMBL" id="MFD0726571.1"/>
    </source>
</evidence>
<reference evidence="2" key="1">
    <citation type="journal article" date="2019" name="Int. J. Syst. Evol. Microbiol.">
        <title>The Global Catalogue of Microorganisms (GCM) 10K type strain sequencing project: providing services to taxonomists for standard genome sequencing and annotation.</title>
        <authorList>
            <consortium name="The Broad Institute Genomics Platform"/>
            <consortium name="The Broad Institute Genome Sequencing Center for Infectious Disease"/>
            <person name="Wu L."/>
            <person name="Ma J."/>
        </authorList>
    </citation>
    <scope>NUCLEOTIDE SEQUENCE [LARGE SCALE GENOMIC DNA]</scope>
    <source>
        <strain evidence="2">CCUG 55585</strain>
    </source>
</reference>
<dbReference type="Proteomes" id="UP001597110">
    <property type="component" value="Unassembled WGS sequence"/>
</dbReference>
<comment type="caution">
    <text evidence="1">The sequence shown here is derived from an EMBL/GenBank/DDBJ whole genome shotgun (WGS) entry which is preliminary data.</text>
</comment>
<sequence length="347" mass="37436">MSYFDKVASAIKTTATMAYHATGASQVVDGATQVYRNSGEGGTWGGIAKGMARMAVGGAALYTLPSAPLRNLAVMGAGKLLETTGREELGRTIKRKGKQENRQDLIDKGRWLQYGHLSPDELFQQHPAAFLRTYAVQGKVQEPDDPGGTSNTATGFQFRTVTSRTSAFPSLNQITDRSGRTRRPLAHLGLVKSSDAEAHRGAHGTKRMGHDFTAAFLPMMQSTSDQMTSGPQPHGAPNDARVTGFSQGRLPANTLSQRTESTIVTTQLSGCSVSRQGGAFMHVRPDTDGRVLQQTLSANGPTFGRNDYPGGQHAFVMIRHKPDGSARLHYQVHDGRTNTIQSGRRNL</sequence>
<accession>A0ABW2YF06</accession>
<proteinExistence type="predicted"/>
<evidence type="ECO:0000313" key="2">
    <source>
        <dbReference type="Proteomes" id="UP001597110"/>
    </source>
</evidence>
<dbReference type="EMBL" id="JBHTIF010000002">
    <property type="protein sequence ID" value="MFD0726571.1"/>
    <property type="molecule type" value="Genomic_DNA"/>
</dbReference>
<gene>
    <name evidence="1" type="ORF">ACFQ0E_13300</name>
</gene>
<dbReference type="RefSeq" id="WP_386824546.1">
    <property type="nucleotide sequence ID" value="NZ_JBHTIF010000002.1"/>
</dbReference>
<protein>
    <submittedName>
        <fullName evidence="1">Uncharacterized protein</fullName>
    </submittedName>
</protein>